<protein>
    <submittedName>
        <fullName evidence="1">Uncharacterized protein</fullName>
    </submittedName>
</protein>
<dbReference type="AlphaFoldDB" id="A0A9N9PFG8"/>
<comment type="caution">
    <text evidence="1">The sequence shown here is derived from an EMBL/GenBank/DDBJ whole genome shotgun (WGS) entry which is preliminary data.</text>
</comment>
<gene>
    <name evidence="1" type="ORF">HYFRA_00006867</name>
</gene>
<name>A0A9N9PFG8_9HELO</name>
<dbReference type="Proteomes" id="UP000696280">
    <property type="component" value="Unassembled WGS sequence"/>
</dbReference>
<proteinExistence type="predicted"/>
<sequence>MHSQPPLAIWEIPAGSWICERKNGAAKADPSQRELMALNGPFPRQSAVDVSQPLCHIRKGPPVVPTLEIRCSLSGLSCFFWPRCQWTTASFDGVPTAQEPARPVNTTVGIGAGATPFRTSALVAVADCCVRVAPANNRLSAPVSSLSPCQLAGAKTPTFNDPALPVPVAGSYSLLSTESTLSSPLHGHLPQFSPATSRPLFSSSLQHSLQLSVLTLYHIPLEPRLYRLDRLEKTCENPSTYHLNLSIHFAALKSHSLTLVENTRKLLISTRSLVKYDAMDPMVGGEGQSDVERSLLTLHPPFQTSDRDNAFYDS</sequence>
<organism evidence="1 2">
    <name type="scientific">Hymenoscyphus fraxineus</name>
    <dbReference type="NCBI Taxonomy" id="746836"/>
    <lineage>
        <taxon>Eukaryota</taxon>
        <taxon>Fungi</taxon>
        <taxon>Dikarya</taxon>
        <taxon>Ascomycota</taxon>
        <taxon>Pezizomycotina</taxon>
        <taxon>Leotiomycetes</taxon>
        <taxon>Helotiales</taxon>
        <taxon>Helotiaceae</taxon>
        <taxon>Hymenoscyphus</taxon>
    </lineage>
</organism>
<evidence type="ECO:0000313" key="1">
    <source>
        <dbReference type="EMBL" id="CAG8950374.1"/>
    </source>
</evidence>
<reference evidence="1" key="1">
    <citation type="submission" date="2021-07" db="EMBL/GenBank/DDBJ databases">
        <authorList>
            <person name="Durling M."/>
        </authorList>
    </citation>
    <scope>NUCLEOTIDE SEQUENCE</scope>
</reference>
<keyword evidence="2" id="KW-1185">Reference proteome</keyword>
<evidence type="ECO:0000313" key="2">
    <source>
        <dbReference type="Proteomes" id="UP000696280"/>
    </source>
</evidence>
<dbReference type="EMBL" id="CAJVRL010000037">
    <property type="protein sequence ID" value="CAG8950374.1"/>
    <property type="molecule type" value="Genomic_DNA"/>
</dbReference>
<accession>A0A9N9PFG8</accession>